<evidence type="ECO:0000256" key="12">
    <source>
        <dbReference type="SAM" id="SignalP"/>
    </source>
</evidence>
<dbReference type="InterPro" id="IPR029056">
    <property type="entry name" value="Ribokinase-like"/>
</dbReference>
<organism evidence="14 15">
    <name type="scientific">Coffea canephora</name>
    <name type="common">Robusta coffee</name>
    <dbReference type="NCBI Taxonomy" id="49390"/>
    <lineage>
        <taxon>Eukaryota</taxon>
        <taxon>Viridiplantae</taxon>
        <taxon>Streptophyta</taxon>
        <taxon>Embryophyta</taxon>
        <taxon>Tracheophyta</taxon>
        <taxon>Spermatophyta</taxon>
        <taxon>Magnoliopsida</taxon>
        <taxon>eudicotyledons</taxon>
        <taxon>Gunneridae</taxon>
        <taxon>Pentapetalae</taxon>
        <taxon>asterids</taxon>
        <taxon>lamiids</taxon>
        <taxon>Gentianales</taxon>
        <taxon>Rubiaceae</taxon>
        <taxon>Ixoroideae</taxon>
        <taxon>Gardenieae complex</taxon>
        <taxon>Bertiereae - Coffeeae clade</taxon>
        <taxon>Coffeeae</taxon>
        <taxon>Coffea</taxon>
    </lineage>
</organism>
<evidence type="ECO:0000256" key="5">
    <source>
        <dbReference type="ARBA" id="ARBA00022679"/>
    </source>
</evidence>
<keyword evidence="11" id="KW-0812">Transmembrane</keyword>
<keyword evidence="10" id="KW-0460">Magnesium</keyword>
<dbReference type="STRING" id="49390.A0A068VA37"/>
<dbReference type="GO" id="GO:0006166">
    <property type="term" value="P:purine ribonucleoside salvage"/>
    <property type="evidence" value="ECO:0007669"/>
    <property type="project" value="UniProtKB-KW"/>
</dbReference>
<keyword evidence="5 10" id="KW-0808">Transferase</keyword>
<evidence type="ECO:0000256" key="3">
    <source>
        <dbReference type="ARBA" id="ARBA00010688"/>
    </source>
</evidence>
<dbReference type="GO" id="GO:0044209">
    <property type="term" value="P:AMP salvage"/>
    <property type="evidence" value="ECO:0007669"/>
    <property type="project" value="UniProtKB-UniRule"/>
</dbReference>
<dbReference type="PRINTS" id="PR00989">
    <property type="entry name" value="ADENOKINASE"/>
</dbReference>
<evidence type="ECO:0000256" key="9">
    <source>
        <dbReference type="ARBA" id="ARBA00022840"/>
    </source>
</evidence>
<dbReference type="GO" id="GO:0006144">
    <property type="term" value="P:purine nucleobase metabolic process"/>
    <property type="evidence" value="ECO:0007669"/>
    <property type="project" value="TreeGrafter"/>
</dbReference>
<evidence type="ECO:0000256" key="10">
    <source>
        <dbReference type="RuleBase" id="RU368116"/>
    </source>
</evidence>
<accession>A0A068VA37</accession>
<dbReference type="OrthoDB" id="1923574at2759"/>
<comment type="cofactor">
    <cofactor evidence="1 10">
        <name>Mg(2+)</name>
        <dbReference type="ChEBI" id="CHEBI:18420"/>
    </cofactor>
</comment>
<dbReference type="InterPro" id="IPR011611">
    <property type="entry name" value="PfkB_dom"/>
</dbReference>
<feature type="signal peptide" evidence="12">
    <location>
        <begin position="1"/>
        <end position="21"/>
    </location>
</feature>
<dbReference type="SUPFAM" id="SSF53613">
    <property type="entry name" value="Ribokinase-like"/>
    <property type="match status" value="1"/>
</dbReference>
<evidence type="ECO:0000256" key="6">
    <source>
        <dbReference type="ARBA" id="ARBA00022726"/>
    </source>
</evidence>
<reference evidence="15" key="1">
    <citation type="journal article" date="2014" name="Science">
        <title>The coffee genome provides insight into the convergent evolution of caffeine biosynthesis.</title>
        <authorList>
            <person name="Denoeud F."/>
            <person name="Carretero-Paulet L."/>
            <person name="Dereeper A."/>
            <person name="Droc G."/>
            <person name="Guyot R."/>
            <person name="Pietrella M."/>
            <person name="Zheng C."/>
            <person name="Alberti A."/>
            <person name="Anthony F."/>
            <person name="Aprea G."/>
            <person name="Aury J.M."/>
            <person name="Bento P."/>
            <person name="Bernard M."/>
            <person name="Bocs S."/>
            <person name="Campa C."/>
            <person name="Cenci A."/>
            <person name="Combes M.C."/>
            <person name="Crouzillat D."/>
            <person name="Da Silva C."/>
            <person name="Daddiego L."/>
            <person name="De Bellis F."/>
            <person name="Dussert S."/>
            <person name="Garsmeur O."/>
            <person name="Gayraud T."/>
            <person name="Guignon V."/>
            <person name="Jahn K."/>
            <person name="Jamilloux V."/>
            <person name="Joet T."/>
            <person name="Labadie K."/>
            <person name="Lan T."/>
            <person name="Leclercq J."/>
            <person name="Lepelley M."/>
            <person name="Leroy T."/>
            <person name="Li L.T."/>
            <person name="Librado P."/>
            <person name="Lopez L."/>
            <person name="Munoz A."/>
            <person name="Noel B."/>
            <person name="Pallavicini A."/>
            <person name="Perrotta G."/>
            <person name="Poncet V."/>
            <person name="Pot D."/>
            <person name="Priyono X."/>
            <person name="Rigoreau M."/>
            <person name="Rouard M."/>
            <person name="Rozas J."/>
            <person name="Tranchant-Dubreuil C."/>
            <person name="VanBuren R."/>
            <person name="Zhang Q."/>
            <person name="Andrade A.C."/>
            <person name="Argout X."/>
            <person name="Bertrand B."/>
            <person name="de Kochko A."/>
            <person name="Graziosi G."/>
            <person name="Henry R.J."/>
            <person name="Jayarama X."/>
            <person name="Ming R."/>
            <person name="Nagai C."/>
            <person name="Rounsley S."/>
            <person name="Sankoff D."/>
            <person name="Giuliano G."/>
            <person name="Albert V.A."/>
            <person name="Wincker P."/>
            <person name="Lashermes P."/>
        </authorList>
    </citation>
    <scope>NUCLEOTIDE SEQUENCE [LARGE SCALE GENOMIC DNA]</scope>
    <source>
        <strain evidence="15">cv. DH200-94</strain>
    </source>
</reference>
<evidence type="ECO:0000256" key="11">
    <source>
        <dbReference type="SAM" id="Phobius"/>
    </source>
</evidence>
<dbReference type="PhylomeDB" id="A0A068VA37"/>
<evidence type="ECO:0000256" key="1">
    <source>
        <dbReference type="ARBA" id="ARBA00001946"/>
    </source>
</evidence>
<evidence type="ECO:0000256" key="4">
    <source>
        <dbReference type="ARBA" id="ARBA00012119"/>
    </source>
</evidence>
<keyword evidence="11" id="KW-0472">Membrane</keyword>
<dbReference type="Pfam" id="PF00294">
    <property type="entry name" value="PfkB"/>
    <property type="match status" value="1"/>
</dbReference>
<feature type="chain" id="PRO_5001655682" description="Adenosine kinase" evidence="12">
    <location>
        <begin position="22"/>
        <end position="124"/>
    </location>
</feature>
<dbReference type="GO" id="GO:0005524">
    <property type="term" value="F:ATP binding"/>
    <property type="evidence" value="ECO:0007669"/>
    <property type="project" value="UniProtKB-UniRule"/>
</dbReference>
<dbReference type="InParanoid" id="A0A068VA37"/>
<dbReference type="InterPro" id="IPR001805">
    <property type="entry name" value="Adenokinase"/>
</dbReference>
<comment type="similarity">
    <text evidence="3 10">Belongs to the carbohydrate kinase PfkB family.</text>
</comment>
<comment type="catalytic activity">
    <reaction evidence="10">
        <text>adenosine + ATP = AMP + ADP + H(+)</text>
        <dbReference type="Rhea" id="RHEA:20824"/>
        <dbReference type="ChEBI" id="CHEBI:15378"/>
        <dbReference type="ChEBI" id="CHEBI:16335"/>
        <dbReference type="ChEBI" id="CHEBI:30616"/>
        <dbReference type="ChEBI" id="CHEBI:456215"/>
        <dbReference type="ChEBI" id="CHEBI:456216"/>
        <dbReference type="EC" id="2.7.1.20"/>
    </reaction>
</comment>
<evidence type="ECO:0000256" key="2">
    <source>
        <dbReference type="ARBA" id="ARBA00004801"/>
    </source>
</evidence>
<keyword evidence="6 10" id="KW-0660">Purine salvage</keyword>
<keyword evidence="12" id="KW-0732">Signal</keyword>
<dbReference type="GO" id="GO:0005829">
    <property type="term" value="C:cytosol"/>
    <property type="evidence" value="ECO:0007669"/>
    <property type="project" value="TreeGrafter"/>
</dbReference>
<gene>
    <name evidence="14" type="ORF">GSCOC_T00004460001</name>
</gene>
<dbReference type="PANTHER" id="PTHR45769">
    <property type="entry name" value="ADENOSINE KINASE"/>
    <property type="match status" value="1"/>
</dbReference>
<keyword evidence="11" id="KW-1133">Transmembrane helix</keyword>
<comment type="function">
    <text evidence="10">ATP dependent phosphorylation of adenosine and other related nucleoside analogs to monophosphate derivatives.</text>
</comment>
<evidence type="ECO:0000256" key="8">
    <source>
        <dbReference type="ARBA" id="ARBA00022777"/>
    </source>
</evidence>
<keyword evidence="7 10" id="KW-0547">Nucleotide-binding</keyword>
<keyword evidence="8 10" id="KW-0418">Kinase</keyword>
<name>A0A068VA37_COFCA</name>
<feature type="domain" description="Carbohydrate kinase PfkB" evidence="13">
    <location>
        <begin position="37"/>
        <end position="119"/>
    </location>
</feature>
<dbReference type="GO" id="GO:0005634">
    <property type="term" value="C:nucleus"/>
    <property type="evidence" value="ECO:0007669"/>
    <property type="project" value="TreeGrafter"/>
</dbReference>
<feature type="transmembrane region" description="Helical" evidence="11">
    <location>
        <begin position="91"/>
        <end position="110"/>
    </location>
</feature>
<dbReference type="AlphaFoldDB" id="A0A068VA37"/>
<dbReference type="Gramene" id="CDP17399">
    <property type="protein sequence ID" value="CDP17399"/>
    <property type="gene ID" value="GSCOC_T00004460001"/>
</dbReference>
<proteinExistence type="inferred from homology"/>
<sequence>MTPKTHLLFSLFFFFLSLSYPEIGEPRRLVASWCKCNVHYYEDESAPTGTCAVCVVGGERSLVANLSAANCYKSEHLKRPENWALVEKAKYYYIAGFFLTVSLESILLVAQHAAAKNKVKLLTS</sequence>
<dbReference type="UniPathway" id="UPA00588">
    <property type="reaction ID" value="UER00659"/>
</dbReference>
<dbReference type="Proteomes" id="UP000295252">
    <property type="component" value="Chromosome I"/>
</dbReference>
<dbReference type="PANTHER" id="PTHR45769:SF3">
    <property type="entry name" value="ADENOSINE KINASE"/>
    <property type="match status" value="1"/>
</dbReference>
<dbReference type="Gene3D" id="3.40.1190.20">
    <property type="match status" value="1"/>
</dbReference>
<keyword evidence="15" id="KW-1185">Reference proteome</keyword>
<dbReference type="EC" id="2.7.1.20" evidence="4 10"/>
<keyword evidence="9 10" id="KW-0067">ATP-binding</keyword>
<protein>
    <recommendedName>
        <fullName evidence="4 10">Adenosine kinase</fullName>
        <shortName evidence="10">AK</shortName>
        <ecNumber evidence="4 10">2.7.1.20</ecNumber>
    </recommendedName>
    <alternativeName>
        <fullName evidence="10">Adenosine 5'-phosphotransferase</fullName>
    </alternativeName>
</protein>
<evidence type="ECO:0000259" key="13">
    <source>
        <dbReference type="Pfam" id="PF00294"/>
    </source>
</evidence>
<dbReference type="GO" id="GO:0004001">
    <property type="term" value="F:adenosine kinase activity"/>
    <property type="evidence" value="ECO:0007669"/>
    <property type="project" value="UniProtKB-UniRule"/>
</dbReference>
<comment type="pathway">
    <text evidence="2 10">Purine metabolism; AMP biosynthesis via salvage pathway; AMP from adenosine: step 1/1.</text>
</comment>
<dbReference type="Gene3D" id="3.30.1110.10">
    <property type="match status" value="1"/>
</dbReference>
<dbReference type="EMBL" id="HG739242">
    <property type="protein sequence ID" value="CDP17399.1"/>
    <property type="molecule type" value="Genomic_DNA"/>
</dbReference>
<evidence type="ECO:0000313" key="15">
    <source>
        <dbReference type="Proteomes" id="UP000295252"/>
    </source>
</evidence>
<evidence type="ECO:0000256" key="7">
    <source>
        <dbReference type="ARBA" id="ARBA00022741"/>
    </source>
</evidence>
<evidence type="ECO:0000313" key="14">
    <source>
        <dbReference type="EMBL" id="CDP17399.1"/>
    </source>
</evidence>